<dbReference type="STRING" id="190721.ACS15_0516"/>
<evidence type="ECO:0000256" key="2">
    <source>
        <dbReference type="ARBA" id="ARBA00022695"/>
    </source>
</evidence>
<keyword evidence="4" id="KW-1185">Reference proteome</keyword>
<dbReference type="PANTHER" id="PTHR43584:SF8">
    <property type="entry name" value="N-ACETYLMURAMATE ALPHA-1-PHOSPHATE URIDYLYLTRANSFERASE"/>
    <property type="match status" value="1"/>
</dbReference>
<dbReference type="OrthoDB" id="9788272at2"/>
<dbReference type="Proteomes" id="UP000078572">
    <property type="component" value="Chromosome 1"/>
</dbReference>
<reference evidence="4" key="1">
    <citation type="submission" date="2016-06" db="EMBL/GenBank/DDBJ databases">
        <authorList>
            <person name="Xu Y."/>
            <person name="Nagy A."/>
            <person name="Yan X."/>
            <person name="Kim S.W."/>
            <person name="Haley B."/>
            <person name="Liu N.T."/>
            <person name="Nou X."/>
        </authorList>
    </citation>
    <scope>NUCLEOTIDE SEQUENCE [LARGE SCALE GENOMIC DNA]</scope>
    <source>
        <strain evidence="4">ATCC 49129</strain>
    </source>
</reference>
<dbReference type="EMBL" id="CP016022">
    <property type="protein sequence ID" value="ANJ71383.1"/>
    <property type="molecule type" value="Genomic_DNA"/>
</dbReference>
<dbReference type="InterPro" id="IPR005835">
    <property type="entry name" value="NTP_transferase_dom"/>
</dbReference>
<proteinExistence type="predicted"/>
<dbReference type="CDD" id="cd06422">
    <property type="entry name" value="NTP_transferase_like_1"/>
    <property type="match status" value="1"/>
</dbReference>
<evidence type="ECO:0000313" key="3">
    <source>
        <dbReference type="EMBL" id="ANJ71383.1"/>
    </source>
</evidence>
<dbReference type="GeneID" id="61524840"/>
<dbReference type="InterPro" id="IPR029044">
    <property type="entry name" value="Nucleotide-diphossugar_trans"/>
</dbReference>
<accession>A0A191ZTF0</accession>
<protein>
    <submittedName>
        <fullName evidence="3">Mannose-1-phosphate guanylyltransferase</fullName>
    </submittedName>
</protein>
<dbReference type="RefSeq" id="WP_064801669.1">
    <property type="nucleotide sequence ID" value="NZ_CP016022.1"/>
</dbReference>
<dbReference type="Gene3D" id="3.90.550.10">
    <property type="entry name" value="Spore Coat Polysaccharide Biosynthesis Protein SpsA, Chain A"/>
    <property type="match status" value="1"/>
</dbReference>
<dbReference type="Pfam" id="PF00483">
    <property type="entry name" value="NTP_transferase"/>
    <property type="match status" value="1"/>
</dbReference>
<evidence type="ECO:0000313" key="4">
    <source>
        <dbReference type="Proteomes" id="UP000078572"/>
    </source>
</evidence>
<dbReference type="GO" id="GO:0016779">
    <property type="term" value="F:nucleotidyltransferase activity"/>
    <property type="evidence" value="ECO:0007669"/>
    <property type="project" value="UniProtKB-KW"/>
</dbReference>
<keyword evidence="2 3" id="KW-0548">Nucleotidyltransferase</keyword>
<name>A0A191ZTF0_9RALS</name>
<gene>
    <name evidence="3" type="ORF">A9Y76_02310</name>
</gene>
<evidence type="ECO:0000256" key="1">
    <source>
        <dbReference type="ARBA" id="ARBA00022679"/>
    </source>
</evidence>
<dbReference type="InterPro" id="IPR054790">
    <property type="entry name" value="MurU"/>
</dbReference>
<dbReference type="NCBIfam" id="NF045761">
    <property type="entry name" value="NAMPUrTaseMurU"/>
    <property type="match status" value="1"/>
</dbReference>
<organism evidence="3 4">
    <name type="scientific">Ralstonia insidiosa</name>
    <dbReference type="NCBI Taxonomy" id="190721"/>
    <lineage>
        <taxon>Bacteria</taxon>
        <taxon>Pseudomonadati</taxon>
        <taxon>Pseudomonadota</taxon>
        <taxon>Betaproteobacteria</taxon>
        <taxon>Burkholderiales</taxon>
        <taxon>Burkholderiaceae</taxon>
        <taxon>Ralstonia</taxon>
    </lineage>
</organism>
<sequence length="235" mass="25003">MRAMIFAAGRGDRMRPLTDHTPKPLLSVGGKPLIVWQIERLAAAGVRDIVINHAWLGAQIEDALGDGSTWGVRLAYSPEGEALETAGGVAQAMPLLHAGDGHSVFIAISGDVFCDYDYAALRDRAPTMAVQSAPGMHLVMVPNPPYHPRGDFALADDGVLHADGTQRLTFGNIGLYDTRLFAGIAPGTRLAMTPLYHRAIAEGRATGERFDGRWENVGTPAQLAALDAELGSQPA</sequence>
<dbReference type="AlphaFoldDB" id="A0A191ZTF0"/>
<keyword evidence="1 3" id="KW-0808">Transferase</keyword>
<dbReference type="InterPro" id="IPR050065">
    <property type="entry name" value="GlmU-like"/>
</dbReference>
<dbReference type="SUPFAM" id="SSF53448">
    <property type="entry name" value="Nucleotide-diphospho-sugar transferases"/>
    <property type="match status" value="1"/>
</dbReference>
<dbReference type="PANTHER" id="PTHR43584">
    <property type="entry name" value="NUCLEOTIDYL TRANSFERASE"/>
    <property type="match status" value="1"/>
</dbReference>